<dbReference type="InterPro" id="IPR036388">
    <property type="entry name" value="WH-like_DNA-bd_sf"/>
</dbReference>
<accession>A0A923LLM7</accession>
<sequence>MEKQKSNLLTNLKKATIEMMLLKLLSEEDMYGYQLSQELKKRSNGNYTILEGSMYPILYRLSDQQHISFFEKKVGKRQTRVYYHLEPSGYQYLEELKLSFTNYIHMIDFLLASDKGDTYESKDEEEN</sequence>
<keyword evidence="3" id="KW-1185">Reference proteome</keyword>
<dbReference type="Proteomes" id="UP000606720">
    <property type="component" value="Unassembled WGS sequence"/>
</dbReference>
<dbReference type="PANTHER" id="PTHR33169">
    <property type="entry name" value="PADR-FAMILY TRANSCRIPTIONAL REGULATOR"/>
    <property type="match status" value="1"/>
</dbReference>
<proteinExistence type="predicted"/>
<gene>
    <name evidence="2" type="ORF">H8S17_02720</name>
</gene>
<feature type="domain" description="Transcription regulator PadR N-terminal" evidence="1">
    <location>
        <begin position="21"/>
        <end position="95"/>
    </location>
</feature>
<dbReference type="AlphaFoldDB" id="A0A923LLM7"/>
<name>A0A923LLM7_9FIRM</name>
<reference evidence="2" key="1">
    <citation type="submission" date="2020-08" db="EMBL/GenBank/DDBJ databases">
        <title>Genome public.</title>
        <authorList>
            <person name="Liu C."/>
            <person name="Sun Q."/>
        </authorList>
    </citation>
    <scope>NUCLEOTIDE SEQUENCE</scope>
    <source>
        <strain evidence="2">BX1005</strain>
    </source>
</reference>
<dbReference type="EMBL" id="JACOPH010000001">
    <property type="protein sequence ID" value="MBC5713135.1"/>
    <property type="molecule type" value="Genomic_DNA"/>
</dbReference>
<dbReference type="SUPFAM" id="SSF46785">
    <property type="entry name" value="Winged helix' DNA-binding domain"/>
    <property type="match status" value="1"/>
</dbReference>
<dbReference type="PANTHER" id="PTHR33169:SF14">
    <property type="entry name" value="TRANSCRIPTIONAL REGULATOR RV3488"/>
    <property type="match status" value="1"/>
</dbReference>
<dbReference type="Pfam" id="PF03551">
    <property type="entry name" value="PadR"/>
    <property type="match status" value="1"/>
</dbReference>
<dbReference type="InterPro" id="IPR036390">
    <property type="entry name" value="WH_DNA-bd_sf"/>
</dbReference>
<evidence type="ECO:0000313" key="3">
    <source>
        <dbReference type="Proteomes" id="UP000606720"/>
    </source>
</evidence>
<dbReference type="Gene3D" id="1.10.10.10">
    <property type="entry name" value="Winged helix-like DNA-binding domain superfamily/Winged helix DNA-binding domain"/>
    <property type="match status" value="1"/>
</dbReference>
<organism evidence="2 3">
    <name type="scientific">Roseburia zhanii</name>
    <dbReference type="NCBI Taxonomy" id="2763064"/>
    <lineage>
        <taxon>Bacteria</taxon>
        <taxon>Bacillati</taxon>
        <taxon>Bacillota</taxon>
        <taxon>Clostridia</taxon>
        <taxon>Lachnospirales</taxon>
        <taxon>Lachnospiraceae</taxon>
        <taxon>Roseburia</taxon>
    </lineage>
</organism>
<comment type="caution">
    <text evidence="2">The sequence shown here is derived from an EMBL/GenBank/DDBJ whole genome shotgun (WGS) entry which is preliminary data.</text>
</comment>
<dbReference type="InterPro" id="IPR052509">
    <property type="entry name" value="Metal_resp_DNA-bind_regulator"/>
</dbReference>
<dbReference type="InterPro" id="IPR005149">
    <property type="entry name" value="Tscrpt_reg_PadR_N"/>
</dbReference>
<protein>
    <submittedName>
        <fullName evidence="2">Helix-turn-helix transcriptional regulator</fullName>
    </submittedName>
</protein>
<dbReference type="RefSeq" id="WP_186866117.1">
    <property type="nucleotide sequence ID" value="NZ_JACOPH010000001.1"/>
</dbReference>
<evidence type="ECO:0000313" key="2">
    <source>
        <dbReference type="EMBL" id="MBC5713135.1"/>
    </source>
</evidence>
<evidence type="ECO:0000259" key="1">
    <source>
        <dbReference type="Pfam" id="PF03551"/>
    </source>
</evidence>